<gene>
    <name evidence="1" type="ORF">M011DRAFT_475453</name>
</gene>
<sequence>MPGGLTKIYRIIVEFITSRLSILNKLFDPTVLRGKTAWPKEKAQQERHGIRFDYDGEVIRKDGKAYHKFNVQPNAGKIPASLRDYRNSDGGNHAVMGSIHLPVNYKGEDKAALFNIQLKRVLVKKDGDDDDIKED</sequence>
<protein>
    <submittedName>
        <fullName evidence="1">Uncharacterized protein</fullName>
    </submittedName>
</protein>
<evidence type="ECO:0000313" key="1">
    <source>
        <dbReference type="EMBL" id="KAF2749354.1"/>
    </source>
</evidence>
<dbReference type="OrthoDB" id="2787676at2759"/>
<proteinExistence type="predicted"/>
<organism evidence="1 2">
    <name type="scientific">Sporormia fimetaria CBS 119925</name>
    <dbReference type="NCBI Taxonomy" id="1340428"/>
    <lineage>
        <taxon>Eukaryota</taxon>
        <taxon>Fungi</taxon>
        <taxon>Dikarya</taxon>
        <taxon>Ascomycota</taxon>
        <taxon>Pezizomycotina</taxon>
        <taxon>Dothideomycetes</taxon>
        <taxon>Pleosporomycetidae</taxon>
        <taxon>Pleosporales</taxon>
        <taxon>Sporormiaceae</taxon>
        <taxon>Sporormia</taxon>
    </lineage>
</organism>
<accession>A0A6A6VI16</accession>
<name>A0A6A6VI16_9PLEO</name>
<dbReference type="AlphaFoldDB" id="A0A6A6VI16"/>
<dbReference type="Proteomes" id="UP000799440">
    <property type="component" value="Unassembled WGS sequence"/>
</dbReference>
<reference evidence="1" key="1">
    <citation type="journal article" date="2020" name="Stud. Mycol.">
        <title>101 Dothideomycetes genomes: a test case for predicting lifestyles and emergence of pathogens.</title>
        <authorList>
            <person name="Haridas S."/>
            <person name="Albert R."/>
            <person name="Binder M."/>
            <person name="Bloem J."/>
            <person name="Labutti K."/>
            <person name="Salamov A."/>
            <person name="Andreopoulos B."/>
            <person name="Baker S."/>
            <person name="Barry K."/>
            <person name="Bills G."/>
            <person name="Bluhm B."/>
            <person name="Cannon C."/>
            <person name="Castanera R."/>
            <person name="Culley D."/>
            <person name="Daum C."/>
            <person name="Ezra D."/>
            <person name="Gonzalez J."/>
            <person name="Henrissat B."/>
            <person name="Kuo A."/>
            <person name="Liang C."/>
            <person name="Lipzen A."/>
            <person name="Lutzoni F."/>
            <person name="Magnuson J."/>
            <person name="Mondo S."/>
            <person name="Nolan M."/>
            <person name="Ohm R."/>
            <person name="Pangilinan J."/>
            <person name="Park H.-J."/>
            <person name="Ramirez L."/>
            <person name="Alfaro M."/>
            <person name="Sun H."/>
            <person name="Tritt A."/>
            <person name="Yoshinaga Y."/>
            <person name="Zwiers L.-H."/>
            <person name="Turgeon B."/>
            <person name="Goodwin S."/>
            <person name="Spatafora J."/>
            <person name="Crous P."/>
            <person name="Grigoriev I."/>
        </authorList>
    </citation>
    <scope>NUCLEOTIDE SEQUENCE</scope>
    <source>
        <strain evidence="1">CBS 119925</strain>
    </source>
</reference>
<dbReference type="EMBL" id="MU006566">
    <property type="protein sequence ID" value="KAF2749354.1"/>
    <property type="molecule type" value="Genomic_DNA"/>
</dbReference>
<keyword evidence="2" id="KW-1185">Reference proteome</keyword>
<evidence type="ECO:0000313" key="2">
    <source>
        <dbReference type="Proteomes" id="UP000799440"/>
    </source>
</evidence>